<dbReference type="ExpressionAtlas" id="A0A1B6PB78">
    <property type="expression patterns" value="baseline and differential"/>
</dbReference>
<dbReference type="AlphaFoldDB" id="A0A1B6PB78"/>
<name>A0A1B6PB78_SORBI</name>
<sequence>MHRCRPCCACLCPPLSPLLRSLHPHLRLSPPASQFVCCPRLVRCCLRLRQFVWSPSPVALCPPHILIQACISPHCLLMDSSITTALTTMVLSCAK</sequence>
<organism evidence="1 2">
    <name type="scientific">Sorghum bicolor</name>
    <name type="common">Sorghum</name>
    <name type="synonym">Sorghum vulgare</name>
    <dbReference type="NCBI Taxonomy" id="4558"/>
    <lineage>
        <taxon>Eukaryota</taxon>
        <taxon>Viridiplantae</taxon>
        <taxon>Streptophyta</taxon>
        <taxon>Embryophyta</taxon>
        <taxon>Tracheophyta</taxon>
        <taxon>Spermatophyta</taxon>
        <taxon>Magnoliopsida</taxon>
        <taxon>Liliopsida</taxon>
        <taxon>Poales</taxon>
        <taxon>Poaceae</taxon>
        <taxon>PACMAD clade</taxon>
        <taxon>Panicoideae</taxon>
        <taxon>Andropogonodae</taxon>
        <taxon>Andropogoneae</taxon>
        <taxon>Sorghinae</taxon>
        <taxon>Sorghum</taxon>
    </lineage>
</organism>
<reference evidence="2" key="2">
    <citation type="journal article" date="2018" name="Plant J.">
        <title>The Sorghum bicolor reference genome: improved assembly, gene annotations, a transcriptome atlas, and signatures of genome organization.</title>
        <authorList>
            <person name="McCormick R.F."/>
            <person name="Truong S.K."/>
            <person name="Sreedasyam A."/>
            <person name="Jenkins J."/>
            <person name="Shu S."/>
            <person name="Sims D."/>
            <person name="Kennedy M."/>
            <person name="Amirebrahimi M."/>
            <person name="Weers B.D."/>
            <person name="McKinley B."/>
            <person name="Mattison A."/>
            <person name="Morishige D.T."/>
            <person name="Grimwood J."/>
            <person name="Schmutz J."/>
            <person name="Mullet J.E."/>
        </authorList>
    </citation>
    <scope>NUCLEOTIDE SEQUENCE [LARGE SCALE GENOMIC DNA]</scope>
    <source>
        <strain evidence="2">cv. BTx623</strain>
    </source>
</reference>
<dbReference type="Proteomes" id="UP000000768">
    <property type="component" value="Chromosome 8"/>
</dbReference>
<evidence type="ECO:0000313" key="2">
    <source>
        <dbReference type="Proteomes" id="UP000000768"/>
    </source>
</evidence>
<reference evidence="1 2" key="1">
    <citation type="journal article" date="2009" name="Nature">
        <title>The Sorghum bicolor genome and the diversification of grasses.</title>
        <authorList>
            <person name="Paterson A.H."/>
            <person name="Bowers J.E."/>
            <person name="Bruggmann R."/>
            <person name="Dubchak I."/>
            <person name="Grimwood J."/>
            <person name="Gundlach H."/>
            <person name="Haberer G."/>
            <person name="Hellsten U."/>
            <person name="Mitros T."/>
            <person name="Poliakov A."/>
            <person name="Schmutz J."/>
            <person name="Spannagl M."/>
            <person name="Tang H."/>
            <person name="Wang X."/>
            <person name="Wicker T."/>
            <person name="Bharti A.K."/>
            <person name="Chapman J."/>
            <person name="Feltus F.A."/>
            <person name="Gowik U."/>
            <person name="Grigoriev I.V."/>
            <person name="Lyons E."/>
            <person name="Maher C.A."/>
            <person name="Martis M."/>
            <person name="Narechania A."/>
            <person name="Otillar R.P."/>
            <person name="Penning B.W."/>
            <person name="Salamov A.A."/>
            <person name="Wang Y."/>
            <person name="Zhang L."/>
            <person name="Carpita N.C."/>
            <person name="Freeling M."/>
            <person name="Gingle A.R."/>
            <person name="Hash C.T."/>
            <person name="Keller B."/>
            <person name="Klein P."/>
            <person name="Kresovich S."/>
            <person name="McCann M.C."/>
            <person name="Ming R."/>
            <person name="Peterson D.G."/>
            <person name="Mehboob-ur-Rahman"/>
            <person name="Ware D."/>
            <person name="Westhoff P."/>
            <person name="Mayer K.F."/>
            <person name="Messing J."/>
            <person name="Rokhsar D.S."/>
        </authorList>
    </citation>
    <scope>NUCLEOTIDE SEQUENCE [LARGE SCALE GENOMIC DNA]</scope>
    <source>
        <strain evidence="2">cv. BTx623</strain>
    </source>
</reference>
<protein>
    <submittedName>
        <fullName evidence="1">Uncharacterized protein</fullName>
    </submittedName>
</protein>
<dbReference type="Gramene" id="KXG22827">
    <property type="protein sequence ID" value="KXG22827"/>
    <property type="gene ID" value="SORBI_3008G013600"/>
</dbReference>
<gene>
    <name evidence="1" type="ORF">SORBI_3008G013600</name>
</gene>
<evidence type="ECO:0000313" key="1">
    <source>
        <dbReference type="EMBL" id="KXG22827.1"/>
    </source>
</evidence>
<proteinExistence type="predicted"/>
<dbReference type="EMBL" id="CM000767">
    <property type="protein sequence ID" value="KXG22827.1"/>
    <property type="molecule type" value="Genomic_DNA"/>
</dbReference>
<accession>A0A1B6PB78</accession>
<keyword evidence="2" id="KW-1185">Reference proteome</keyword>